<feature type="domain" description="Antitoxin FitA-like ribbon-helix-helix" evidence="1">
    <location>
        <begin position="26"/>
        <end position="62"/>
    </location>
</feature>
<dbReference type="Pfam" id="PF22513">
    <property type="entry name" value="FitA-like_RHH"/>
    <property type="match status" value="1"/>
</dbReference>
<evidence type="ECO:0000259" key="1">
    <source>
        <dbReference type="Pfam" id="PF22513"/>
    </source>
</evidence>
<dbReference type="InterPro" id="IPR053853">
    <property type="entry name" value="FitA-like_RHH"/>
</dbReference>
<dbReference type="InterPro" id="IPR013321">
    <property type="entry name" value="Arc_rbn_hlx_hlx"/>
</dbReference>
<evidence type="ECO:0000313" key="3">
    <source>
        <dbReference type="Proteomes" id="UP001058124"/>
    </source>
</evidence>
<keyword evidence="3" id="KW-1185">Reference proteome</keyword>
<comment type="caution">
    <text evidence="2">The sequence shown here is derived from an EMBL/GenBank/DDBJ whole genome shotgun (WGS) entry which is preliminary data.</text>
</comment>
<name>A0AAV5N7G4_9GAMM</name>
<accession>A0AAV5N7G4</accession>
<evidence type="ECO:0000313" key="2">
    <source>
        <dbReference type="EMBL" id="GKX56909.1"/>
    </source>
</evidence>
<gene>
    <name evidence="2" type="ORF">SOASR030_30210</name>
</gene>
<proteinExistence type="predicted"/>
<dbReference type="SUPFAM" id="SSF47598">
    <property type="entry name" value="Ribbon-helix-helix"/>
    <property type="match status" value="1"/>
</dbReference>
<dbReference type="Gene3D" id="1.10.1220.10">
    <property type="entry name" value="Met repressor-like"/>
    <property type="match status" value="1"/>
</dbReference>
<organism evidence="2 3">
    <name type="scientific">Leminorella grimontii</name>
    <dbReference type="NCBI Taxonomy" id="82981"/>
    <lineage>
        <taxon>Bacteria</taxon>
        <taxon>Pseudomonadati</taxon>
        <taxon>Pseudomonadota</taxon>
        <taxon>Gammaproteobacteria</taxon>
        <taxon>Enterobacterales</taxon>
        <taxon>Budviciaceae</taxon>
        <taxon>Leminorella</taxon>
    </lineage>
</organism>
<dbReference type="GO" id="GO:0006355">
    <property type="term" value="P:regulation of DNA-templated transcription"/>
    <property type="evidence" value="ECO:0007669"/>
    <property type="project" value="InterPro"/>
</dbReference>
<dbReference type="Proteomes" id="UP001058124">
    <property type="component" value="Unassembled WGS sequence"/>
</dbReference>
<dbReference type="EMBL" id="BRLH01000009">
    <property type="protein sequence ID" value="GKX56909.1"/>
    <property type="molecule type" value="Genomic_DNA"/>
</dbReference>
<dbReference type="AlphaFoldDB" id="A0AAV5N7G4"/>
<reference evidence="2" key="1">
    <citation type="submission" date="2022-06" db="EMBL/GenBank/DDBJ databases">
        <title>Draft genome sequences of Leminorella grimontii str. JCM5902.</title>
        <authorList>
            <person name="Wakabayashi Y."/>
            <person name="Kojima K."/>
        </authorList>
    </citation>
    <scope>NUCLEOTIDE SEQUENCE</scope>
    <source>
        <strain evidence="2">JCM 5902</strain>
    </source>
</reference>
<dbReference type="InterPro" id="IPR010985">
    <property type="entry name" value="Ribbon_hlx_hlx"/>
</dbReference>
<dbReference type="GO" id="GO:0043565">
    <property type="term" value="F:sequence-specific DNA binding"/>
    <property type="evidence" value="ECO:0007669"/>
    <property type="project" value="UniProtKB-ARBA"/>
</dbReference>
<sequence>MIKKIRKSSAKGWMIVIQSKGKLTTTITIHNLDGELAESLRVAAARHGNSIEEEACYILRQTLGSITKRIR</sequence>
<protein>
    <recommendedName>
        <fullName evidence="1">Antitoxin FitA-like ribbon-helix-helix domain-containing protein</fullName>
    </recommendedName>
</protein>